<comment type="caution">
    <text evidence="1">The sequence shown here is derived from an EMBL/GenBank/DDBJ whole genome shotgun (WGS) entry which is preliminary data.</text>
</comment>
<evidence type="ECO:0000313" key="2">
    <source>
        <dbReference type="Proteomes" id="UP001627154"/>
    </source>
</evidence>
<evidence type="ECO:0000313" key="1">
    <source>
        <dbReference type="EMBL" id="KAL3402205.1"/>
    </source>
</evidence>
<gene>
    <name evidence="1" type="ORF">TKK_004746</name>
</gene>
<dbReference type="Proteomes" id="UP001627154">
    <property type="component" value="Unassembled WGS sequence"/>
</dbReference>
<keyword evidence="2" id="KW-1185">Reference proteome</keyword>
<dbReference type="AlphaFoldDB" id="A0ABD2XAI4"/>
<name>A0ABD2XAI4_9HYME</name>
<organism evidence="1 2">
    <name type="scientific">Trichogramma kaykai</name>
    <dbReference type="NCBI Taxonomy" id="54128"/>
    <lineage>
        <taxon>Eukaryota</taxon>
        <taxon>Metazoa</taxon>
        <taxon>Ecdysozoa</taxon>
        <taxon>Arthropoda</taxon>
        <taxon>Hexapoda</taxon>
        <taxon>Insecta</taxon>
        <taxon>Pterygota</taxon>
        <taxon>Neoptera</taxon>
        <taxon>Endopterygota</taxon>
        <taxon>Hymenoptera</taxon>
        <taxon>Apocrita</taxon>
        <taxon>Proctotrupomorpha</taxon>
        <taxon>Chalcidoidea</taxon>
        <taxon>Trichogrammatidae</taxon>
        <taxon>Trichogramma</taxon>
    </lineage>
</organism>
<proteinExistence type="predicted"/>
<reference evidence="1 2" key="1">
    <citation type="journal article" date="2024" name="bioRxiv">
        <title>A reference genome for Trichogramma kaykai: A tiny desert-dwelling parasitoid wasp with competing sex-ratio distorters.</title>
        <authorList>
            <person name="Culotta J."/>
            <person name="Lindsey A.R."/>
        </authorList>
    </citation>
    <scope>NUCLEOTIDE SEQUENCE [LARGE SCALE GENOMIC DNA]</scope>
    <source>
        <strain evidence="1 2">KSX58</strain>
    </source>
</reference>
<sequence>MMSKLISPRFYGNAILAICGYPFQSSNAKIETRAYRHSSSSRKLYIRTPTELRYNYSMITRTMSRIYVLSECGARVFAVTAVALELL</sequence>
<dbReference type="EMBL" id="JBJJXI010000037">
    <property type="protein sequence ID" value="KAL3402205.1"/>
    <property type="molecule type" value="Genomic_DNA"/>
</dbReference>
<protein>
    <submittedName>
        <fullName evidence="1">Uncharacterized protein</fullName>
    </submittedName>
</protein>
<accession>A0ABD2XAI4</accession>